<evidence type="ECO:0000313" key="1">
    <source>
        <dbReference type="EMBL" id="MBC3811478.1"/>
    </source>
</evidence>
<dbReference type="Proteomes" id="UP000637632">
    <property type="component" value="Unassembled WGS sequence"/>
</dbReference>
<name>A0ABR6XFH7_9BURK</name>
<proteinExistence type="predicted"/>
<accession>A0ABR6XFH7</accession>
<evidence type="ECO:0000313" key="2">
    <source>
        <dbReference type="Proteomes" id="UP000637632"/>
    </source>
</evidence>
<protein>
    <submittedName>
        <fullName evidence="1">Uncharacterized protein</fullName>
    </submittedName>
</protein>
<dbReference type="EMBL" id="JACOFT010000002">
    <property type="protein sequence ID" value="MBC3811478.1"/>
    <property type="molecule type" value="Genomic_DNA"/>
</dbReference>
<comment type="caution">
    <text evidence="1">The sequence shown here is derived from an EMBL/GenBank/DDBJ whole genome shotgun (WGS) entry which is preliminary data.</text>
</comment>
<gene>
    <name evidence="1" type="ORF">H8K26_08515</name>
</gene>
<keyword evidence="2" id="KW-1185">Reference proteome</keyword>
<dbReference type="RefSeq" id="WP_190478735.1">
    <property type="nucleotide sequence ID" value="NZ_JACOFT010000002.1"/>
</dbReference>
<sequence>MISKDHINRLQADPDGLDFDGLRMQGLELLQSLSKEKWTDYNLHDPGVTLLELLCYGLTDLVYRTDFDVSDFLCGQDGGIDYKTLALYAPQEIFVNQALTDLDFCKLIYDSLPEVEDVWILSANDDHPIPGMFSVFIKPHESLFLPSKKDTRQVQQTLRNDVIRLLSEHRNLCRDIDEIHVVTPQAYTLAGEIEIDDSRPRAEIYADIYFRCAKLITAGSQILRFEDAIHQGLRWEEILCGPLTTHGYINERDFSQENYDIDVMKLITLVRHIPGVKNVKSLFLVDENGTNLELVHIGHKDINCPALHFVEQSEKIHALRLVHGRTTSLDASHDDEKTVQKSTLQNKYETREFGEQIALYLKKYEFEHNAFRRNKGKIDHIIQLPQGQHRDFAQYSSLGENTPAIYGINHYGVPKSEPPEVHARARQLKAYLYPFEQMMANYFASLENIRSLYSIDKMLDRSYFSQFLTNAEIPDIKHLYTLKANESEVAKIIAGQDNIYDRRSRVLDSLLAIYGEEFPTEDLRRYNYYQNEKLEQDLINNKIHFLKHLCELSSRRGSAINVQKEWSVESLTPLQKRLQILTGSVNDKKVNSLTEALRGKIKFISNSRYKDGRLKQVNAPNTIAYENTKALAKPADYVSDPAFALPGMEVCEYLLRAGVDWASFRSLSAGRTHAWLCLTVQTEEIWPLLLLPTEKISLYAQHMQHALIQLSMDCEGFHVVEHILLRPRGENTHRKISHDFYAHRVSIILPGFTARYADQKCRNWIENLIAQHLPAHIMPEFFWLEFAFLAQFELRYKNWMSALKTFALAGYKADAQELDNKAGDLIEFLKKNRHQQPRHFWI</sequence>
<organism evidence="1 2">
    <name type="scientific">Undibacterium aquatile</name>
    <dbReference type="NCBI Taxonomy" id="1537398"/>
    <lineage>
        <taxon>Bacteria</taxon>
        <taxon>Pseudomonadati</taxon>
        <taxon>Pseudomonadota</taxon>
        <taxon>Betaproteobacteria</taxon>
        <taxon>Burkholderiales</taxon>
        <taxon>Oxalobacteraceae</taxon>
        <taxon>Undibacterium</taxon>
    </lineage>
</organism>
<reference evidence="1 2" key="1">
    <citation type="submission" date="2020-08" db="EMBL/GenBank/DDBJ databases">
        <title>Novel species isolated from subtropical streams in China.</title>
        <authorList>
            <person name="Lu H."/>
        </authorList>
    </citation>
    <scope>NUCLEOTIDE SEQUENCE [LARGE SCALE GENOMIC DNA]</scope>
    <source>
        <strain evidence="1 2">CCTCC AB 2015119</strain>
    </source>
</reference>